<dbReference type="Proteomes" id="UP001049518">
    <property type="component" value="Chromosome"/>
</dbReference>
<feature type="compositionally biased region" description="Basic and acidic residues" evidence="1">
    <location>
        <begin position="76"/>
        <end position="85"/>
    </location>
</feature>
<sequence length="85" mass="9326">MRVRVRFRYDPETGRVETFRVDDVSAGPQEAGHDDEHDRIAAEIAGVVERGALIEEVAPGQAAAAPRPLTEDDGGEQERERGRDA</sequence>
<accession>A0ABX8QNN2</accession>
<evidence type="ECO:0000313" key="4">
    <source>
        <dbReference type="Proteomes" id="UP001049518"/>
    </source>
</evidence>
<keyword evidence="4" id="KW-1185">Reference proteome</keyword>
<evidence type="ECO:0000256" key="1">
    <source>
        <dbReference type="SAM" id="MobiDB-lite"/>
    </source>
</evidence>
<dbReference type="InterPro" id="IPR045481">
    <property type="entry name" value="fvmX3"/>
</dbReference>
<reference evidence="3" key="1">
    <citation type="submission" date="2020-07" db="EMBL/GenBank/DDBJ databases">
        <authorList>
            <person name="Tarantini F.S."/>
            <person name="Hong K.W."/>
            <person name="Chan K.G."/>
        </authorList>
    </citation>
    <scope>NUCLEOTIDE SEQUENCE</scope>
    <source>
        <strain evidence="3">32-07</strain>
    </source>
</reference>
<evidence type="ECO:0000313" key="3">
    <source>
        <dbReference type="EMBL" id="QXJ20208.1"/>
    </source>
</evidence>
<gene>
    <name evidence="3" type="ORF">AGRA3207_000881</name>
</gene>
<evidence type="ECO:0000259" key="2">
    <source>
        <dbReference type="Pfam" id="PF19999"/>
    </source>
</evidence>
<protein>
    <recommendedName>
        <fullName evidence="2">FtsH ternary system domain-containing protein</fullName>
    </recommendedName>
</protein>
<name>A0ABX8QNN2_9ACTN</name>
<dbReference type="RefSeq" id="WP_231333267.1">
    <property type="nucleotide sequence ID" value="NZ_CP059572.1"/>
</dbReference>
<dbReference type="EMBL" id="CP059572">
    <property type="protein sequence ID" value="QXJ20208.1"/>
    <property type="molecule type" value="Genomic_DNA"/>
</dbReference>
<proteinExistence type="predicted"/>
<feature type="region of interest" description="Disordered" evidence="1">
    <location>
        <begin position="58"/>
        <end position="85"/>
    </location>
</feature>
<organism evidence="3 4">
    <name type="scientific">Actinomadura graeca</name>
    <dbReference type="NCBI Taxonomy" id="2750812"/>
    <lineage>
        <taxon>Bacteria</taxon>
        <taxon>Bacillati</taxon>
        <taxon>Actinomycetota</taxon>
        <taxon>Actinomycetes</taxon>
        <taxon>Streptosporangiales</taxon>
        <taxon>Thermomonosporaceae</taxon>
        <taxon>Actinomadura</taxon>
    </lineage>
</organism>
<dbReference type="Pfam" id="PF19999">
    <property type="entry name" value="fvmX3"/>
    <property type="match status" value="1"/>
</dbReference>
<feature type="domain" description="FtsH ternary system" evidence="2">
    <location>
        <begin position="1"/>
        <end position="80"/>
    </location>
</feature>